<protein>
    <submittedName>
        <fullName evidence="3">Uncharacterized protein</fullName>
    </submittedName>
</protein>
<sequence length="318" mass="32505">MPVLLAAAPRMLLGAASRVSVRIWTTPVVRTGACVRPGGALRAGLTAAGSVALTMGGCQVSHAGAAPEKESVPGEAAPLRGQKAVVFGGTSGIGLATAIRLREAGAQVVAVSRQPAGKIGQDGVDLSGITLSTCDVLDKAALSDLLASEAPFEILVSAATGGTRAMGPFLEMDMDGYRASFDKLWGYANVVQLGAPHLCDDTGCIVLVSGCPARRPRPGQVALSSVGAAVEQLARCVAVELAPRGIRINVVSPGIIETPMFGPAGDERSKRLGDVTAANLIPRPGSADEVAHAIMFAVQNRFITGTTIDVDGGWLHKL</sequence>
<dbReference type="AlphaFoldDB" id="A0A7S0BCK6"/>
<dbReference type="InterPro" id="IPR036291">
    <property type="entry name" value="NAD(P)-bd_dom_sf"/>
</dbReference>
<organism evidence="3">
    <name type="scientific">Pyrodinium bahamense</name>
    <dbReference type="NCBI Taxonomy" id="73915"/>
    <lineage>
        <taxon>Eukaryota</taxon>
        <taxon>Sar</taxon>
        <taxon>Alveolata</taxon>
        <taxon>Dinophyceae</taxon>
        <taxon>Gonyaulacales</taxon>
        <taxon>Pyrocystaceae</taxon>
        <taxon>Pyrodinium</taxon>
    </lineage>
</organism>
<dbReference type="Pfam" id="PF13561">
    <property type="entry name" value="adh_short_C2"/>
    <property type="match status" value="1"/>
</dbReference>
<comment type="similarity">
    <text evidence="1">Belongs to the short-chain dehydrogenases/reductases (SDR) family.</text>
</comment>
<evidence type="ECO:0000313" key="3">
    <source>
        <dbReference type="EMBL" id="CAD8389621.1"/>
    </source>
</evidence>
<gene>
    <name evidence="3" type="ORF">PBAH0796_LOCUS33110</name>
</gene>
<dbReference type="SUPFAM" id="SSF51735">
    <property type="entry name" value="NAD(P)-binding Rossmann-fold domains"/>
    <property type="match status" value="1"/>
</dbReference>
<reference evidence="3" key="1">
    <citation type="submission" date="2021-01" db="EMBL/GenBank/DDBJ databases">
        <authorList>
            <person name="Corre E."/>
            <person name="Pelletier E."/>
            <person name="Niang G."/>
            <person name="Scheremetjew M."/>
            <person name="Finn R."/>
            <person name="Kale V."/>
            <person name="Holt S."/>
            <person name="Cochrane G."/>
            <person name="Meng A."/>
            <person name="Brown T."/>
            <person name="Cohen L."/>
        </authorList>
    </citation>
    <scope>NUCLEOTIDE SEQUENCE</scope>
    <source>
        <strain evidence="3">Pbaha01</strain>
    </source>
</reference>
<proteinExistence type="inferred from homology"/>
<dbReference type="EMBL" id="HBEG01054345">
    <property type="protein sequence ID" value="CAD8389621.1"/>
    <property type="molecule type" value="Transcribed_RNA"/>
</dbReference>
<dbReference type="InterPro" id="IPR051122">
    <property type="entry name" value="SDR_DHRS6-like"/>
</dbReference>
<keyword evidence="2" id="KW-0560">Oxidoreductase</keyword>
<dbReference type="Gene3D" id="3.40.50.720">
    <property type="entry name" value="NAD(P)-binding Rossmann-like Domain"/>
    <property type="match status" value="1"/>
</dbReference>
<dbReference type="PANTHER" id="PTHR43477:SF1">
    <property type="entry name" value="DIHYDROANTICAPSIN 7-DEHYDROGENASE"/>
    <property type="match status" value="1"/>
</dbReference>
<dbReference type="PANTHER" id="PTHR43477">
    <property type="entry name" value="DIHYDROANTICAPSIN 7-DEHYDROGENASE"/>
    <property type="match status" value="1"/>
</dbReference>
<dbReference type="PRINTS" id="PR00081">
    <property type="entry name" value="GDHRDH"/>
</dbReference>
<name>A0A7S0BCK6_9DINO</name>
<evidence type="ECO:0000256" key="2">
    <source>
        <dbReference type="ARBA" id="ARBA00023002"/>
    </source>
</evidence>
<dbReference type="GO" id="GO:0016491">
    <property type="term" value="F:oxidoreductase activity"/>
    <property type="evidence" value="ECO:0007669"/>
    <property type="project" value="UniProtKB-KW"/>
</dbReference>
<accession>A0A7S0BCK6</accession>
<evidence type="ECO:0000256" key="1">
    <source>
        <dbReference type="ARBA" id="ARBA00006484"/>
    </source>
</evidence>
<dbReference type="InterPro" id="IPR002347">
    <property type="entry name" value="SDR_fam"/>
</dbReference>